<keyword evidence="1" id="KW-0812">Transmembrane</keyword>
<keyword evidence="3" id="KW-1185">Reference proteome</keyword>
<evidence type="ECO:0000256" key="1">
    <source>
        <dbReference type="SAM" id="Phobius"/>
    </source>
</evidence>
<keyword evidence="1" id="KW-0472">Membrane</keyword>
<organism evidence="2 3">
    <name type="scientific">Carboxydocella sporoproducens DSM 16521</name>
    <dbReference type="NCBI Taxonomy" id="1121270"/>
    <lineage>
        <taxon>Bacteria</taxon>
        <taxon>Bacillati</taxon>
        <taxon>Bacillota</taxon>
        <taxon>Clostridia</taxon>
        <taxon>Eubacteriales</taxon>
        <taxon>Clostridiales Family XVI. Incertae Sedis</taxon>
        <taxon>Carboxydocella</taxon>
    </lineage>
</organism>
<feature type="transmembrane region" description="Helical" evidence="1">
    <location>
        <begin position="59"/>
        <end position="78"/>
    </location>
</feature>
<name>A0A1T4R5R9_9FIRM</name>
<feature type="transmembrane region" description="Helical" evidence="1">
    <location>
        <begin position="123"/>
        <end position="143"/>
    </location>
</feature>
<reference evidence="3" key="1">
    <citation type="submission" date="2017-02" db="EMBL/GenBank/DDBJ databases">
        <authorList>
            <person name="Varghese N."/>
            <person name="Submissions S."/>
        </authorList>
    </citation>
    <scope>NUCLEOTIDE SEQUENCE [LARGE SCALE GENOMIC DNA]</scope>
    <source>
        <strain evidence="3">DSM 16521</strain>
    </source>
</reference>
<dbReference type="AlphaFoldDB" id="A0A1T4R5R9"/>
<feature type="transmembrane region" description="Helical" evidence="1">
    <location>
        <begin position="84"/>
        <end position="111"/>
    </location>
</feature>
<dbReference type="Proteomes" id="UP000189933">
    <property type="component" value="Unassembled WGS sequence"/>
</dbReference>
<evidence type="ECO:0000313" key="2">
    <source>
        <dbReference type="EMBL" id="SKA11404.1"/>
    </source>
</evidence>
<dbReference type="RefSeq" id="WP_078665981.1">
    <property type="nucleotide sequence ID" value="NZ_FUXM01000025.1"/>
</dbReference>
<dbReference type="EMBL" id="FUXM01000025">
    <property type="protein sequence ID" value="SKA11404.1"/>
    <property type="molecule type" value="Genomic_DNA"/>
</dbReference>
<evidence type="ECO:0000313" key="3">
    <source>
        <dbReference type="Proteomes" id="UP000189933"/>
    </source>
</evidence>
<feature type="transmembrane region" description="Helical" evidence="1">
    <location>
        <begin position="31"/>
        <end position="52"/>
    </location>
</feature>
<protein>
    <submittedName>
        <fullName evidence="2">Uncharacterized protein</fullName>
    </submittedName>
</protein>
<sequence>MQLQVLLLSWWPAMAAYLLLFTTLLGKRGTLLQVLGLGLVLALADGVVAALVKQAGLPYGLHIPVSLALMALGGSIVWRRIWFSLVVAILSYLTMIVIDIFTGILVVKILNQQNFLQKALNDWRLMILVGQLQMIPVYLAAWWTGRRRIVWFDLYQRRIRG</sequence>
<proteinExistence type="predicted"/>
<gene>
    <name evidence="2" type="ORF">SAMN02745885_01947</name>
</gene>
<accession>A0A1T4R5R9</accession>
<keyword evidence="1" id="KW-1133">Transmembrane helix</keyword>